<dbReference type="InterPro" id="IPR001128">
    <property type="entry name" value="Cyt_P450"/>
</dbReference>
<dbReference type="Gene3D" id="1.10.630.10">
    <property type="entry name" value="Cytochrome P450"/>
    <property type="match status" value="1"/>
</dbReference>
<dbReference type="GeneID" id="28735492"/>
<dbReference type="EMBL" id="LFJN01000014">
    <property type="protein sequence ID" value="KPI39561.1"/>
    <property type="molecule type" value="Genomic_DNA"/>
</dbReference>
<dbReference type="PANTHER" id="PTHR46696:SF1">
    <property type="entry name" value="CYTOCHROME P450 YJIB-RELATED"/>
    <property type="match status" value="1"/>
</dbReference>
<dbReference type="CDD" id="cd20612">
    <property type="entry name" value="CYP_LDS-like_C"/>
    <property type="match status" value="1"/>
</dbReference>
<gene>
    <name evidence="2" type="ORF">AB675_3552</name>
</gene>
<dbReference type="OrthoDB" id="823504at2759"/>
<dbReference type="PRINTS" id="PR00359">
    <property type="entry name" value="BP450"/>
</dbReference>
<dbReference type="InterPro" id="IPR036396">
    <property type="entry name" value="Cyt_P450_sf"/>
</dbReference>
<evidence type="ECO:0000313" key="2">
    <source>
        <dbReference type="EMBL" id="KPI39561.1"/>
    </source>
</evidence>
<dbReference type="Proteomes" id="UP000038010">
    <property type="component" value="Unassembled WGS sequence"/>
</dbReference>
<dbReference type="GO" id="GO:0016705">
    <property type="term" value="F:oxidoreductase activity, acting on paired donors, with incorporation or reduction of molecular oxygen"/>
    <property type="evidence" value="ECO:0007669"/>
    <property type="project" value="InterPro"/>
</dbReference>
<organism evidence="2 3">
    <name type="scientific">Cyphellophora attinorum</name>
    <dbReference type="NCBI Taxonomy" id="1664694"/>
    <lineage>
        <taxon>Eukaryota</taxon>
        <taxon>Fungi</taxon>
        <taxon>Dikarya</taxon>
        <taxon>Ascomycota</taxon>
        <taxon>Pezizomycotina</taxon>
        <taxon>Eurotiomycetes</taxon>
        <taxon>Chaetothyriomycetidae</taxon>
        <taxon>Chaetothyriales</taxon>
        <taxon>Cyphellophoraceae</taxon>
        <taxon>Cyphellophora</taxon>
    </lineage>
</organism>
<dbReference type="STRING" id="1664694.A0A0N0NLQ0"/>
<dbReference type="SUPFAM" id="SSF48264">
    <property type="entry name" value="Cytochrome P450"/>
    <property type="match status" value="1"/>
</dbReference>
<comment type="similarity">
    <text evidence="1">Belongs to the cytochrome P450 family.</text>
</comment>
<comment type="caution">
    <text evidence="2">The sequence shown here is derived from an EMBL/GenBank/DDBJ whole genome shotgun (WGS) entry which is preliminary data.</text>
</comment>
<reference evidence="2 3" key="1">
    <citation type="submission" date="2015-06" db="EMBL/GenBank/DDBJ databases">
        <title>Draft genome of the ant-associated black yeast Phialophora attae CBS 131958.</title>
        <authorList>
            <person name="Moreno L.F."/>
            <person name="Stielow B.J."/>
            <person name="de Hoog S."/>
            <person name="Vicente V.A."/>
            <person name="Weiss V.A."/>
            <person name="de Vries M."/>
            <person name="Cruz L.M."/>
            <person name="Souza E.M."/>
        </authorList>
    </citation>
    <scope>NUCLEOTIDE SEQUENCE [LARGE SCALE GENOMIC DNA]</scope>
    <source>
        <strain evidence="2 3">CBS 131958</strain>
    </source>
</reference>
<name>A0A0N0NLQ0_9EURO</name>
<proteinExistence type="inferred from homology"/>
<dbReference type="VEuPathDB" id="FungiDB:AB675_3552"/>
<dbReference type="PANTHER" id="PTHR46696">
    <property type="entry name" value="P450, PUTATIVE (EUROFUNG)-RELATED"/>
    <property type="match status" value="1"/>
</dbReference>
<dbReference type="GO" id="GO:0004497">
    <property type="term" value="F:monooxygenase activity"/>
    <property type="evidence" value="ECO:0007669"/>
    <property type="project" value="InterPro"/>
</dbReference>
<evidence type="ECO:0000313" key="3">
    <source>
        <dbReference type="Proteomes" id="UP000038010"/>
    </source>
</evidence>
<dbReference type="AlphaFoldDB" id="A0A0N0NLQ0"/>
<evidence type="ECO:0000256" key="1">
    <source>
        <dbReference type="ARBA" id="ARBA00010617"/>
    </source>
</evidence>
<dbReference type="GO" id="GO:0020037">
    <property type="term" value="F:heme binding"/>
    <property type="evidence" value="ECO:0007669"/>
    <property type="project" value="InterPro"/>
</dbReference>
<sequence length="373" mass="41785">MDMQLHRDKWQIHVKHFYEYITTRLLHEKTVRIAGINQVDITRDIGNLAHVHFAANMFSLPLKTAETPKGVFTEHELWMAAAVIFASVFHDFEPTKSHPLRKVARKLAQALGGLIEMNVKTVIGTSFASKLIDSYRESDNPLAAYGIHMIRALTETGMSAHELAFSQILPTAAAMIPIQGQVFTQLLDFYLGPGDQHLPDIQKWAALDTAEADDKLLHYVQEGIRLNSTFGMYRHANVEHTFEEYGRQIHVKPGDNVFCSFVDAARDASVFPNPDVVDLDRPMDSYLHYGMGPHTCLGKGMSQIALTAMLRVVGKLPGLRRAPGPQGELKKLPRPGGFYVYMREAQDSVFPFPTTMKVHFDGSVPEMPTTAKE</sequence>
<dbReference type="Pfam" id="PF00067">
    <property type="entry name" value="p450"/>
    <property type="match status" value="1"/>
</dbReference>
<protein>
    <submittedName>
        <fullName evidence="2">Linoleate 10R-lipoxygenase</fullName>
    </submittedName>
</protein>
<dbReference type="GO" id="GO:0005506">
    <property type="term" value="F:iron ion binding"/>
    <property type="evidence" value="ECO:0007669"/>
    <property type="project" value="InterPro"/>
</dbReference>
<keyword evidence="3" id="KW-1185">Reference proteome</keyword>
<accession>A0A0N0NLQ0</accession>
<dbReference type="InterPro" id="IPR002397">
    <property type="entry name" value="Cyt_P450_B"/>
</dbReference>
<dbReference type="RefSeq" id="XP_017999524.1">
    <property type="nucleotide sequence ID" value="XM_018143612.1"/>
</dbReference>